<name>A0ACC1S328_9APHY</name>
<dbReference type="EMBL" id="JANHOG010001828">
    <property type="protein sequence ID" value="KAJ3531068.1"/>
    <property type="molecule type" value="Genomic_DNA"/>
</dbReference>
<dbReference type="Proteomes" id="UP001148662">
    <property type="component" value="Unassembled WGS sequence"/>
</dbReference>
<proteinExistence type="predicted"/>
<evidence type="ECO:0000313" key="2">
    <source>
        <dbReference type="Proteomes" id="UP001148662"/>
    </source>
</evidence>
<sequence>MRRPAPEPRAGHHHLTTNLRKQTVDPIRRSSFSSYPTENHEVILRRKRQIPPFTDIPSGCHLSIVDDVGVCLCYCSVGYPSGVRASTPSRRAPSPSMRLLPTHPSELVLWTSRAFLTSQSRLPLSQSSIYGQSVIAKLLWRTMQRLADMPLKTGR</sequence>
<protein>
    <submittedName>
        <fullName evidence="1">Uncharacterized protein</fullName>
    </submittedName>
</protein>
<comment type="caution">
    <text evidence="1">The sequence shown here is derived from an EMBL/GenBank/DDBJ whole genome shotgun (WGS) entry which is preliminary data.</text>
</comment>
<reference evidence="1" key="1">
    <citation type="submission" date="2022-07" db="EMBL/GenBank/DDBJ databases">
        <title>Genome Sequence of Phlebia brevispora.</title>
        <authorList>
            <person name="Buettner E."/>
        </authorList>
    </citation>
    <scope>NUCLEOTIDE SEQUENCE</scope>
    <source>
        <strain evidence="1">MPL23</strain>
    </source>
</reference>
<accession>A0ACC1S328</accession>
<keyword evidence="2" id="KW-1185">Reference proteome</keyword>
<gene>
    <name evidence="1" type="ORF">NM688_g7626</name>
</gene>
<evidence type="ECO:0000313" key="1">
    <source>
        <dbReference type="EMBL" id="KAJ3531068.1"/>
    </source>
</evidence>
<organism evidence="1 2">
    <name type="scientific">Phlebia brevispora</name>
    <dbReference type="NCBI Taxonomy" id="194682"/>
    <lineage>
        <taxon>Eukaryota</taxon>
        <taxon>Fungi</taxon>
        <taxon>Dikarya</taxon>
        <taxon>Basidiomycota</taxon>
        <taxon>Agaricomycotina</taxon>
        <taxon>Agaricomycetes</taxon>
        <taxon>Polyporales</taxon>
        <taxon>Meruliaceae</taxon>
        <taxon>Phlebia</taxon>
    </lineage>
</organism>